<evidence type="ECO:0000313" key="2">
    <source>
        <dbReference type="Proteomes" id="UP000011528"/>
    </source>
</evidence>
<dbReference type="RefSeq" id="WP_007997451.1">
    <property type="nucleotide sequence ID" value="NZ_AOJJ01000106.1"/>
</dbReference>
<dbReference type="SUPFAM" id="SSF46785">
    <property type="entry name" value="Winged helix' DNA-binding domain"/>
    <property type="match status" value="1"/>
</dbReference>
<dbReference type="Proteomes" id="UP000011528">
    <property type="component" value="Unassembled WGS sequence"/>
</dbReference>
<comment type="caution">
    <text evidence="1">The sequence shown here is derived from an EMBL/GenBank/DDBJ whole genome shotgun (WGS) entry which is preliminary data.</text>
</comment>
<proteinExistence type="predicted"/>
<dbReference type="EMBL" id="AOJJ01000106">
    <property type="protein sequence ID" value="EMA66219.1"/>
    <property type="molecule type" value="Genomic_DNA"/>
</dbReference>
<sequence>MGQKHDTNGGAPAREQYPTGWLVLAKNESAAKIIDALLDLPRHREFNQTELAKMANVSRQSVANHRELLLSVGVIEEVQNTSRYRFNPESEVSKAIIRLDGAMNAAGLEV</sequence>
<organism evidence="1 2">
    <name type="scientific">Halorubrum distributum JCM 13916</name>
    <dbReference type="NCBI Taxonomy" id="1230455"/>
    <lineage>
        <taxon>Archaea</taxon>
        <taxon>Methanobacteriati</taxon>
        <taxon>Methanobacteriota</taxon>
        <taxon>Stenosarchaea group</taxon>
        <taxon>Halobacteria</taxon>
        <taxon>Halobacteriales</taxon>
        <taxon>Haloferacaceae</taxon>
        <taxon>Halorubrum</taxon>
        <taxon>Halorubrum distributum group</taxon>
    </lineage>
</organism>
<evidence type="ECO:0000313" key="1">
    <source>
        <dbReference type="EMBL" id="EMA66219.1"/>
    </source>
</evidence>
<gene>
    <name evidence="1" type="ORF">C462_16341</name>
</gene>
<dbReference type="Gene3D" id="1.10.10.10">
    <property type="entry name" value="Winged helix-like DNA-binding domain superfamily/Winged helix DNA-binding domain"/>
    <property type="match status" value="1"/>
</dbReference>
<dbReference type="InterPro" id="IPR036390">
    <property type="entry name" value="WH_DNA-bd_sf"/>
</dbReference>
<evidence type="ECO:0008006" key="3">
    <source>
        <dbReference type="Google" id="ProtNLM"/>
    </source>
</evidence>
<dbReference type="InterPro" id="IPR036388">
    <property type="entry name" value="WH-like_DNA-bd_sf"/>
</dbReference>
<accession>M0P9H4</accession>
<protein>
    <recommendedName>
        <fullName evidence="3">HTH arsR-type domain-containing protein</fullName>
    </recommendedName>
</protein>
<dbReference type="AlphaFoldDB" id="M0P9H4"/>
<name>M0P9H4_9EURY</name>
<reference evidence="1 2" key="1">
    <citation type="journal article" date="2014" name="PLoS Genet.">
        <title>Phylogenetically driven sequencing of extremely halophilic archaea reveals strategies for static and dynamic osmo-response.</title>
        <authorList>
            <person name="Becker E.A."/>
            <person name="Seitzer P.M."/>
            <person name="Tritt A."/>
            <person name="Larsen D."/>
            <person name="Krusor M."/>
            <person name="Yao A.I."/>
            <person name="Wu D."/>
            <person name="Madern D."/>
            <person name="Eisen J.A."/>
            <person name="Darling A.E."/>
            <person name="Facciotti M.T."/>
        </authorList>
    </citation>
    <scope>NUCLEOTIDE SEQUENCE [LARGE SCALE GENOMIC DNA]</scope>
    <source>
        <strain evidence="1 2">JCM 13916</strain>
    </source>
</reference>